<reference evidence="1" key="1">
    <citation type="submission" date="2024-08" db="EMBL/GenBank/DDBJ databases">
        <authorList>
            <person name="Yu S.T."/>
        </authorList>
    </citation>
    <scope>NUCLEOTIDE SEQUENCE</scope>
    <source>
        <strain evidence="1">R33</strain>
    </source>
</reference>
<proteinExistence type="predicted"/>
<dbReference type="EMBL" id="CP165727">
    <property type="protein sequence ID" value="XDV67897.1"/>
    <property type="molecule type" value="Genomic_DNA"/>
</dbReference>
<organism evidence="1">
    <name type="scientific">Streptomyces sp. R33</name>
    <dbReference type="NCBI Taxonomy" id="3238629"/>
    <lineage>
        <taxon>Bacteria</taxon>
        <taxon>Bacillati</taxon>
        <taxon>Actinomycetota</taxon>
        <taxon>Actinomycetes</taxon>
        <taxon>Kitasatosporales</taxon>
        <taxon>Streptomycetaceae</taxon>
        <taxon>Streptomyces</taxon>
    </lineage>
</organism>
<gene>
    <name evidence="1" type="ORF">AB5J51_35735</name>
</gene>
<name>A0AB39YH93_9ACTN</name>
<sequence>MNSSAAPGPAAAPDRYTVVLRPGLAEPGGSPRRGVLRTALVQATGEFGASGYPRYAGEGVQADIDPRTRTVEAVTVDGAELPYGWVAQVADA</sequence>
<protein>
    <submittedName>
        <fullName evidence="1">Uncharacterized protein</fullName>
    </submittedName>
</protein>
<dbReference type="RefSeq" id="WP_053787467.1">
    <property type="nucleotide sequence ID" value="NZ_CP165727.1"/>
</dbReference>
<evidence type="ECO:0000313" key="1">
    <source>
        <dbReference type="EMBL" id="XDV67897.1"/>
    </source>
</evidence>
<accession>A0AB39YH93</accession>
<dbReference type="AlphaFoldDB" id="A0AB39YH93"/>